<sequence>MVWRSIVVRSLLAFYYGHIFAFCSLTDIQGCGLRYRTDSHRPTISHGHVSRPSDFPWHVAIYKQTNSTEPPEYICGGSIIYHKLILSAAHCVYDEDTKGISNATFTVITGKFNRSWEYHDSIEQRFKVVKIKIPEAYKGFIQRYSDDIAVLSLNETIKFSSVVLPICISWDSEIEVKDLSDVTVVGWGFTEDGTLSNELLTTQLKYFNFTTCSNRFMNAGFSQYVTDDKFCAGLENGTSVEQGDSGGGLIIPKNSINNDLRYYIVGIVSTKDLGTNIATFTNINKLRPWLNQTVLSFIEEGYCPPLISNSVELTQCNFNGTEVDCKKPTMPGTKAKLQCKNSFHGEFPYPLYTDTECQKNLTWSPLMDSCLECGRRYKFNNYEPLITYKERKVSEFPWHVGIYKKNEEGIKFACGGTIIHPKVILIAAVCAYLHGPERTSNPKDFFVVAGKYERKWTIKANFEQRFQVSSIMVHRIYATDRTKNEADIAMLVLNDTIKTSSYIMPACIDWSNKQKLLDKPYVAGLIAGWGITEDGVISNVLRSTEVLMINRTRCSLRSLEIVLTPDKWCIISEDGSGVSLGDVGGIVFPKFEEDIGKLTYYLSGILSNSVSKDTNSVTDVLYYENWIKQIFMYILNSVKRTK</sequence>
<protein>
    <recommendedName>
        <fullName evidence="1">Peptidase S1 domain-containing protein</fullName>
    </recommendedName>
</protein>
<dbReference type="PANTHER" id="PTHR24260">
    <property type="match status" value="1"/>
</dbReference>
<organism evidence="2 3">
    <name type="scientific">Nezara viridula</name>
    <name type="common">Southern green stink bug</name>
    <name type="synonym">Cimex viridulus</name>
    <dbReference type="NCBI Taxonomy" id="85310"/>
    <lineage>
        <taxon>Eukaryota</taxon>
        <taxon>Metazoa</taxon>
        <taxon>Ecdysozoa</taxon>
        <taxon>Arthropoda</taxon>
        <taxon>Hexapoda</taxon>
        <taxon>Insecta</taxon>
        <taxon>Pterygota</taxon>
        <taxon>Neoptera</taxon>
        <taxon>Paraneoptera</taxon>
        <taxon>Hemiptera</taxon>
        <taxon>Heteroptera</taxon>
        <taxon>Panheteroptera</taxon>
        <taxon>Pentatomomorpha</taxon>
        <taxon>Pentatomoidea</taxon>
        <taxon>Pentatomidae</taxon>
        <taxon>Pentatominae</taxon>
        <taxon>Nezara</taxon>
    </lineage>
</organism>
<dbReference type="Gene3D" id="2.40.10.10">
    <property type="entry name" value="Trypsin-like serine proteases"/>
    <property type="match status" value="2"/>
</dbReference>
<gene>
    <name evidence="2" type="ORF">NEZAVI_LOCUS10302</name>
</gene>
<evidence type="ECO:0000313" key="2">
    <source>
        <dbReference type="EMBL" id="CAH1401235.1"/>
    </source>
</evidence>
<dbReference type="GO" id="GO:0004252">
    <property type="term" value="F:serine-type endopeptidase activity"/>
    <property type="evidence" value="ECO:0007669"/>
    <property type="project" value="InterPro"/>
</dbReference>
<dbReference type="SMART" id="SM00020">
    <property type="entry name" value="Tryp_SPc"/>
    <property type="match status" value="2"/>
</dbReference>
<dbReference type="OrthoDB" id="8170759at2759"/>
<feature type="domain" description="Peptidase S1" evidence="1">
    <location>
        <begin position="385"/>
        <end position="632"/>
    </location>
</feature>
<reference evidence="2" key="1">
    <citation type="submission" date="2022-01" db="EMBL/GenBank/DDBJ databases">
        <authorList>
            <person name="King R."/>
        </authorList>
    </citation>
    <scope>NUCLEOTIDE SEQUENCE</scope>
</reference>
<keyword evidence="3" id="KW-1185">Reference proteome</keyword>
<dbReference type="InterPro" id="IPR051333">
    <property type="entry name" value="CLIP_Serine_Protease"/>
</dbReference>
<dbReference type="InterPro" id="IPR001314">
    <property type="entry name" value="Peptidase_S1A"/>
</dbReference>
<evidence type="ECO:0000313" key="3">
    <source>
        <dbReference type="Proteomes" id="UP001152798"/>
    </source>
</evidence>
<dbReference type="InterPro" id="IPR043504">
    <property type="entry name" value="Peptidase_S1_PA_chymotrypsin"/>
</dbReference>
<dbReference type="PROSITE" id="PS50240">
    <property type="entry name" value="TRYPSIN_DOM"/>
    <property type="match status" value="2"/>
</dbReference>
<dbReference type="PROSITE" id="PS00134">
    <property type="entry name" value="TRYPSIN_HIS"/>
    <property type="match status" value="1"/>
</dbReference>
<dbReference type="InterPro" id="IPR001254">
    <property type="entry name" value="Trypsin_dom"/>
</dbReference>
<dbReference type="SUPFAM" id="SSF50494">
    <property type="entry name" value="Trypsin-like serine proteases"/>
    <property type="match status" value="2"/>
</dbReference>
<accession>A0A9P0HF40</accession>
<dbReference type="PRINTS" id="PR00722">
    <property type="entry name" value="CHYMOTRYPSIN"/>
</dbReference>
<dbReference type="AlphaFoldDB" id="A0A9P0HF40"/>
<dbReference type="Proteomes" id="UP001152798">
    <property type="component" value="Chromosome 5"/>
</dbReference>
<feature type="domain" description="Peptidase S1" evidence="1">
    <location>
        <begin position="44"/>
        <end position="295"/>
    </location>
</feature>
<dbReference type="GO" id="GO:0006508">
    <property type="term" value="P:proteolysis"/>
    <property type="evidence" value="ECO:0007669"/>
    <property type="project" value="InterPro"/>
</dbReference>
<dbReference type="InterPro" id="IPR009003">
    <property type="entry name" value="Peptidase_S1_PA"/>
</dbReference>
<proteinExistence type="predicted"/>
<dbReference type="PANTHER" id="PTHR24260:SF136">
    <property type="entry name" value="GH08193P-RELATED"/>
    <property type="match status" value="1"/>
</dbReference>
<dbReference type="EMBL" id="OV725081">
    <property type="protein sequence ID" value="CAH1401235.1"/>
    <property type="molecule type" value="Genomic_DNA"/>
</dbReference>
<dbReference type="CDD" id="cd00190">
    <property type="entry name" value="Tryp_SPc"/>
    <property type="match status" value="1"/>
</dbReference>
<name>A0A9P0HF40_NEZVI</name>
<dbReference type="Pfam" id="PF00089">
    <property type="entry name" value="Trypsin"/>
    <property type="match status" value="2"/>
</dbReference>
<evidence type="ECO:0000259" key="1">
    <source>
        <dbReference type="PROSITE" id="PS50240"/>
    </source>
</evidence>
<dbReference type="InterPro" id="IPR018114">
    <property type="entry name" value="TRYPSIN_HIS"/>
</dbReference>